<gene>
    <name evidence="4" type="ORF">THRCLA_08317</name>
</gene>
<dbReference type="Proteomes" id="UP000243217">
    <property type="component" value="Unassembled WGS sequence"/>
</dbReference>
<dbReference type="CDD" id="cd00051">
    <property type="entry name" value="EFh"/>
    <property type="match status" value="3"/>
</dbReference>
<evidence type="ECO:0000256" key="2">
    <source>
        <dbReference type="SAM" id="MobiDB-lite"/>
    </source>
</evidence>
<dbReference type="PROSITE" id="PS00018">
    <property type="entry name" value="EF_HAND_1"/>
    <property type="match status" value="1"/>
</dbReference>
<feature type="compositionally biased region" description="Polar residues" evidence="2">
    <location>
        <begin position="1"/>
        <end position="12"/>
    </location>
</feature>
<sequence length="1076" mass="122754">MADNHATFTPSVTPRPAKPAQVPSPRKTRMKSPLVSPIKVSASLSLSKNNEEPPPRVSKLKMPGDMHVVRNLASHIHFGNTAKSNVIEIVKVFQAHGVHLTTDEAKSLLCEYEENNEDHLDYKSFVESFAALLRSKDAGKRTELKKERLREHMKRIQAFQNAIVDDLHELLKEKLRDSWTTLRDSFRVLDHDKTGTLPATNFLSVLKRFNLPVTHDILVNLMLRFDTNGDGIVNYTEFLSQFGTTFSNCNPYNVGSSILQQTAHDYSVAAVEEKVQAAFLKGQVRKLVDDRISQTWPKIRETILHFKSGFMTPDELHRLFMRFEISFTEAQFRQLILAYDTRHNGTVNLGEFFRHFGEDLEPYPHLQEIDQTTTSKPKQPFILTERTSLVMGEKANQSDRPNIKDHFSKLSDNQWHALYLDFVQADTHKTGWIPRAQFLSILCHYLGPELPHQNINSIFRSCGSYVNDLMNYRDLVKSYRPQVTGLYAPHPNKNTMNLPKQNPSEYSFMEMSVRSKRALMSAESWQGVKNELIASDMKRIGRIPAETFMDIIRQPMDLRDDQLAFLTLFYEDKANTHHTCSIRYSSFLTDYDMLLAQESNELEAVDEQDAWEFHEPTGRRQKPPPTPVEGAKNTLRKNINAIEAALLLADADLKGVVTIDIFLSLLKDHGLKIERKSSLFDALFGRYVNTTLGCIQYREMLLEFDVGSLQSKQLVDTDFSIELDQFKSGAHESNGDIRSIEDARVILRHHMTSSAALQKRVYKYFSLVDTVKSGNLPYMEVRRVLEKVGLPFSDTEVFTSFCKYYDVDGTGMVPYLQMLHACGGKDPDRMSGMSDLASNCSYYSAVSNAPKAAAKRHHQHKSLSTDTAAHIVVNRHVEEGQLAVGTAVAAEESIKALLSKRWKTIHKAFQSIDTQKEGMVSLAAFRKVMENVGISVTFEESLRICKKYDTDNSGRLNYNVFLKQHVHGKNPFSEYTPMKPYSSEYANLPVLSPGKAPQVPEEVRSVLKLKWKSVYSSLRKLDTENTGKLSPQHFRHLLEWFGITLSDDVYYSLLKRFDSVHDGHVNYNQFMRSCLE</sequence>
<dbReference type="InterPro" id="IPR018247">
    <property type="entry name" value="EF_Hand_1_Ca_BS"/>
</dbReference>
<dbReference type="InterPro" id="IPR002048">
    <property type="entry name" value="EF_hand_dom"/>
</dbReference>
<evidence type="ECO:0000259" key="3">
    <source>
        <dbReference type="PROSITE" id="PS50222"/>
    </source>
</evidence>
<name>A0A1V9Z7B5_9STRA</name>
<evidence type="ECO:0000256" key="1">
    <source>
        <dbReference type="ARBA" id="ARBA00022837"/>
    </source>
</evidence>
<accession>A0A1V9Z7B5</accession>
<organism evidence="4 5">
    <name type="scientific">Thraustotheca clavata</name>
    <dbReference type="NCBI Taxonomy" id="74557"/>
    <lineage>
        <taxon>Eukaryota</taxon>
        <taxon>Sar</taxon>
        <taxon>Stramenopiles</taxon>
        <taxon>Oomycota</taxon>
        <taxon>Saprolegniomycetes</taxon>
        <taxon>Saprolegniales</taxon>
        <taxon>Achlyaceae</taxon>
        <taxon>Thraustotheca</taxon>
    </lineage>
</organism>
<dbReference type="SUPFAM" id="SSF47473">
    <property type="entry name" value="EF-hand"/>
    <property type="match status" value="3"/>
</dbReference>
<feature type="domain" description="EF-hand" evidence="3">
    <location>
        <begin position="900"/>
        <end position="935"/>
    </location>
</feature>
<feature type="region of interest" description="Disordered" evidence="2">
    <location>
        <begin position="1"/>
        <end position="61"/>
    </location>
</feature>
<evidence type="ECO:0000313" key="5">
    <source>
        <dbReference type="Proteomes" id="UP000243217"/>
    </source>
</evidence>
<comment type="caution">
    <text evidence="4">The sequence shown here is derived from an EMBL/GenBank/DDBJ whole genome shotgun (WGS) entry which is preliminary data.</text>
</comment>
<dbReference type="SMART" id="SM00054">
    <property type="entry name" value="EFh"/>
    <property type="match status" value="8"/>
</dbReference>
<feature type="domain" description="EF-hand" evidence="3">
    <location>
        <begin position="177"/>
        <end position="212"/>
    </location>
</feature>
<keyword evidence="5" id="KW-1185">Reference proteome</keyword>
<dbReference type="InterPro" id="IPR011992">
    <property type="entry name" value="EF-hand-dom_pair"/>
</dbReference>
<dbReference type="GO" id="GO:0005654">
    <property type="term" value="C:nucleoplasm"/>
    <property type="evidence" value="ECO:0007669"/>
    <property type="project" value="TreeGrafter"/>
</dbReference>
<dbReference type="AlphaFoldDB" id="A0A1V9Z7B5"/>
<feature type="domain" description="EF-hand" evidence="3">
    <location>
        <begin position="327"/>
        <end position="362"/>
    </location>
</feature>
<evidence type="ECO:0000313" key="4">
    <source>
        <dbReference type="EMBL" id="OQR93898.1"/>
    </source>
</evidence>
<dbReference type="PANTHER" id="PTHR20875">
    <property type="entry name" value="EF-HAND CALCIUM-BINDING DOMAIN-CONTAINING PROTEIN 6-RELATED"/>
    <property type="match status" value="1"/>
</dbReference>
<keyword evidence="1" id="KW-0106">Calcium</keyword>
<proteinExistence type="predicted"/>
<dbReference type="Gene3D" id="1.10.238.10">
    <property type="entry name" value="EF-hand"/>
    <property type="match status" value="5"/>
</dbReference>
<dbReference type="Pfam" id="PF13499">
    <property type="entry name" value="EF-hand_7"/>
    <property type="match status" value="2"/>
</dbReference>
<dbReference type="InterPro" id="IPR052603">
    <property type="entry name" value="EFCB6"/>
</dbReference>
<dbReference type="STRING" id="74557.A0A1V9Z7B5"/>
<dbReference type="OrthoDB" id="26525at2759"/>
<dbReference type="PANTHER" id="PTHR20875:SF0">
    <property type="entry name" value="GH12158P"/>
    <property type="match status" value="1"/>
</dbReference>
<feature type="domain" description="EF-hand" evidence="3">
    <location>
        <begin position="213"/>
        <end position="248"/>
    </location>
</feature>
<dbReference type="EMBL" id="JNBS01002224">
    <property type="protein sequence ID" value="OQR93898.1"/>
    <property type="molecule type" value="Genomic_DNA"/>
</dbReference>
<reference evidence="4 5" key="1">
    <citation type="journal article" date="2014" name="Genome Biol. Evol.">
        <title>The secreted proteins of Achlya hypogyna and Thraustotheca clavata identify the ancestral oomycete secretome and reveal gene acquisitions by horizontal gene transfer.</title>
        <authorList>
            <person name="Misner I."/>
            <person name="Blouin N."/>
            <person name="Leonard G."/>
            <person name="Richards T.A."/>
            <person name="Lane C.E."/>
        </authorList>
    </citation>
    <scope>NUCLEOTIDE SEQUENCE [LARGE SCALE GENOMIC DNA]</scope>
    <source>
        <strain evidence="4 5">ATCC 34112</strain>
    </source>
</reference>
<dbReference type="GO" id="GO:0005509">
    <property type="term" value="F:calcium ion binding"/>
    <property type="evidence" value="ECO:0007669"/>
    <property type="project" value="InterPro"/>
</dbReference>
<dbReference type="PROSITE" id="PS50222">
    <property type="entry name" value="EF_HAND_2"/>
    <property type="match status" value="4"/>
</dbReference>
<protein>
    <recommendedName>
        <fullName evidence="3">EF-hand domain-containing protein</fullName>
    </recommendedName>
</protein>